<sequence length="473" mass="52445">MPYLAFSEAVRRLEEAGEIVTVEEEISAEVEAPLVIRELASSTGKAVLLRRVKDKGCSLISSVYYRKQPQLLGLGSLEDIRQRYLFWLSIFDNPLLEQADKFSVMASIARLSEHFPRVVSISPGEYEVVRGYDLDVMKFPALKHSSEEDVPYVVNPVVLLKPSRSKNFTAVSLPVGILDERTLFLVVHPRSQASHVLSEAASSRDKVIVAVLTGAPPALQLAASMEWMSSLNFLLLSGLLAGSHVPVAKLVDEIPLPIGAEAVLIGEIEPGDSRPGGRILLEDNYLAQEAPQPIVSLRKVILRKNFTFYTSVVDREASDVAELSNWRDFLLLAYVRRFYPFVRDLRVLPDDAYRTIVVSVDRPSSKELLKLGMFLLSLGVSPRLDTVVFVDKDVDVKSPSEVLRAILRNVDPDKDVISLSFQPGERYTETESYKAIVDATSSSSKAAVEVGGEAFSRLKELVKRLMLRRSSGS</sequence>
<evidence type="ECO:0000259" key="2">
    <source>
        <dbReference type="Pfam" id="PF01977"/>
    </source>
</evidence>
<dbReference type="GO" id="GO:0016831">
    <property type="term" value="F:carboxy-lyase activity"/>
    <property type="evidence" value="ECO:0007669"/>
    <property type="project" value="InterPro"/>
</dbReference>
<evidence type="ECO:0000259" key="4">
    <source>
        <dbReference type="Pfam" id="PF20696"/>
    </source>
</evidence>
<feature type="domain" description="3-octaprenyl-4-hydroxybenzoate carboxy-lyase-like Rift-related" evidence="2">
    <location>
        <begin position="127"/>
        <end position="314"/>
    </location>
</feature>
<feature type="domain" description="3-octaprenyl-4-hydroxybenzoate carboxy-lyase-like N-terminal" evidence="3">
    <location>
        <begin position="11"/>
        <end position="64"/>
    </location>
</feature>
<evidence type="ECO:0008006" key="6">
    <source>
        <dbReference type="Google" id="ProtNLM"/>
    </source>
</evidence>
<dbReference type="GO" id="GO:0005737">
    <property type="term" value="C:cytoplasm"/>
    <property type="evidence" value="ECO:0007669"/>
    <property type="project" value="TreeGrafter"/>
</dbReference>
<comment type="similarity">
    <text evidence="1">Belongs to the UbiD family.</text>
</comment>
<dbReference type="EMBL" id="DTFI01000050">
    <property type="protein sequence ID" value="HGI43093.1"/>
    <property type="molecule type" value="Genomic_DNA"/>
</dbReference>
<dbReference type="AlphaFoldDB" id="A0A7C4B8U7"/>
<dbReference type="InterPro" id="IPR049383">
    <property type="entry name" value="UbiD-like_N"/>
</dbReference>
<dbReference type="PANTHER" id="PTHR30108:SF17">
    <property type="entry name" value="FERULIC ACID DECARBOXYLASE 1"/>
    <property type="match status" value="1"/>
</dbReference>
<dbReference type="InterPro" id="IPR049381">
    <property type="entry name" value="UbiD-like_C"/>
</dbReference>
<reference evidence="5" key="1">
    <citation type="journal article" date="2020" name="mSystems">
        <title>Genome- and Community-Level Interaction Insights into Carbon Utilization and Element Cycling Functions of Hydrothermarchaeota in Hydrothermal Sediment.</title>
        <authorList>
            <person name="Zhou Z."/>
            <person name="Liu Y."/>
            <person name="Xu W."/>
            <person name="Pan J."/>
            <person name="Luo Z.H."/>
            <person name="Li M."/>
        </authorList>
    </citation>
    <scope>NUCLEOTIDE SEQUENCE [LARGE SCALE GENOMIC DNA]</scope>
    <source>
        <strain evidence="5">SpSt-735</strain>
    </source>
</reference>
<evidence type="ECO:0000313" key="5">
    <source>
        <dbReference type="EMBL" id="HGI43093.1"/>
    </source>
</evidence>
<dbReference type="Pfam" id="PF20695">
    <property type="entry name" value="UbiD_N"/>
    <property type="match status" value="1"/>
</dbReference>
<dbReference type="SUPFAM" id="SSF50475">
    <property type="entry name" value="FMN-binding split barrel"/>
    <property type="match status" value="1"/>
</dbReference>
<organism evidence="5">
    <name type="scientific">Thermofilum pendens</name>
    <dbReference type="NCBI Taxonomy" id="2269"/>
    <lineage>
        <taxon>Archaea</taxon>
        <taxon>Thermoproteota</taxon>
        <taxon>Thermoprotei</taxon>
        <taxon>Thermofilales</taxon>
        <taxon>Thermofilaceae</taxon>
        <taxon>Thermofilum</taxon>
    </lineage>
</organism>
<gene>
    <name evidence="5" type="ORF">ENV17_01735</name>
</gene>
<dbReference type="Gene3D" id="3.40.1670.10">
    <property type="entry name" value="UbiD C-terminal domain-like"/>
    <property type="match status" value="1"/>
</dbReference>
<protein>
    <recommendedName>
        <fullName evidence="6">UbiD family decarboxylase</fullName>
    </recommendedName>
</protein>
<dbReference type="InterPro" id="IPR048304">
    <property type="entry name" value="UbiD_Rift_dom"/>
</dbReference>
<comment type="caution">
    <text evidence="5">The sequence shown here is derived from an EMBL/GenBank/DDBJ whole genome shotgun (WGS) entry which is preliminary data.</text>
</comment>
<name>A0A7C4B8U7_THEPE</name>
<dbReference type="InterPro" id="IPR002830">
    <property type="entry name" value="UbiD"/>
</dbReference>
<accession>A0A7C4B8U7</accession>
<dbReference type="SUPFAM" id="SSF143968">
    <property type="entry name" value="UbiD C-terminal domain-like"/>
    <property type="match status" value="1"/>
</dbReference>
<evidence type="ECO:0000259" key="3">
    <source>
        <dbReference type="Pfam" id="PF20695"/>
    </source>
</evidence>
<dbReference type="Pfam" id="PF01977">
    <property type="entry name" value="UbiD"/>
    <property type="match status" value="1"/>
</dbReference>
<dbReference type="Pfam" id="PF20696">
    <property type="entry name" value="UbiD_C"/>
    <property type="match status" value="1"/>
</dbReference>
<feature type="domain" description="3-octaprenyl-4-hydroxybenzoate carboxy-lyase-like C-terminal" evidence="4">
    <location>
        <begin position="330"/>
        <end position="420"/>
    </location>
</feature>
<evidence type="ECO:0000256" key="1">
    <source>
        <dbReference type="ARBA" id="ARBA00010021"/>
    </source>
</evidence>
<proteinExistence type="inferred from homology"/>
<dbReference type="PANTHER" id="PTHR30108">
    <property type="entry name" value="3-OCTAPRENYL-4-HYDROXYBENZOATE CARBOXY-LYASE-RELATED"/>
    <property type="match status" value="1"/>
</dbReference>